<evidence type="ECO:0000259" key="7">
    <source>
        <dbReference type="PROSITE" id="PS51918"/>
    </source>
</evidence>
<accession>A0A4R6M4L1</accession>
<dbReference type="OrthoDB" id="9801424at2"/>
<evidence type="ECO:0000256" key="1">
    <source>
        <dbReference type="ARBA" id="ARBA00001966"/>
    </source>
</evidence>
<keyword evidence="4" id="KW-0408">Iron</keyword>
<dbReference type="Pfam" id="PF04055">
    <property type="entry name" value="Radical_SAM"/>
    <property type="match status" value="1"/>
</dbReference>
<comment type="caution">
    <text evidence="8">The sequence shown here is derived from an EMBL/GenBank/DDBJ whole genome shotgun (WGS) entry which is preliminary data.</text>
</comment>
<dbReference type="SFLD" id="SFLDS00029">
    <property type="entry name" value="Radical_SAM"/>
    <property type="match status" value="1"/>
</dbReference>
<dbReference type="SUPFAM" id="SSF102114">
    <property type="entry name" value="Radical SAM enzymes"/>
    <property type="match status" value="1"/>
</dbReference>
<dbReference type="PROSITE" id="PS51332">
    <property type="entry name" value="B12_BINDING"/>
    <property type="match status" value="1"/>
</dbReference>
<keyword evidence="3" id="KW-0479">Metal-binding</keyword>
<dbReference type="Pfam" id="PF02310">
    <property type="entry name" value="B12-binding"/>
    <property type="match status" value="1"/>
</dbReference>
<keyword evidence="9" id="KW-1185">Reference proteome</keyword>
<dbReference type="InterPro" id="IPR007197">
    <property type="entry name" value="rSAM"/>
</dbReference>
<evidence type="ECO:0000256" key="4">
    <source>
        <dbReference type="ARBA" id="ARBA00023004"/>
    </source>
</evidence>
<dbReference type="InterPro" id="IPR023404">
    <property type="entry name" value="rSAM_horseshoe"/>
</dbReference>
<dbReference type="RefSeq" id="WP_133504550.1">
    <property type="nucleotide sequence ID" value="NZ_SNXC01000014.1"/>
</dbReference>
<dbReference type="GO" id="GO:0051539">
    <property type="term" value="F:4 iron, 4 sulfur cluster binding"/>
    <property type="evidence" value="ECO:0007669"/>
    <property type="project" value="UniProtKB-KW"/>
</dbReference>
<dbReference type="GO" id="GO:0003824">
    <property type="term" value="F:catalytic activity"/>
    <property type="evidence" value="ECO:0007669"/>
    <property type="project" value="InterPro"/>
</dbReference>
<dbReference type="SFLD" id="SFLDG01123">
    <property type="entry name" value="methyltransferase_(Class_B)"/>
    <property type="match status" value="1"/>
</dbReference>
<comment type="cofactor">
    <cofactor evidence="1">
        <name>[4Fe-4S] cluster</name>
        <dbReference type="ChEBI" id="CHEBI:49883"/>
    </cofactor>
</comment>
<dbReference type="GO" id="GO:0031419">
    <property type="term" value="F:cobalamin binding"/>
    <property type="evidence" value="ECO:0007669"/>
    <property type="project" value="InterPro"/>
</dbReference>
<proteinExistence type="predicted"/>
<dbReference type="Gene3D" id="3.40.50.280">
    <property type="entry name" value="Cobalamin-binding domain"/>
    <property type="match status" value="1"/>
</dbReference>
<dbReference type="Gene3D" id="3.80.30.20">
    <property type="entry name" value="tm_1862 like domain"/>
    <property type="match status" value="1"/>
</dbReference>
<evidence type="ECO:0000256" key="3">
    <source>
        <dbReference type="ARBA" id="ARBA00022723"/>
    </source>
</evidence>
<dbReference type="InterPro" id="IPR006158">
    <property type="entry name" value="Cobalamin-bd"/>
</dbReference>
<sequence>MNNNRVLVVNPGGREKIYQSLGNNLTAIEPPLWTRLIAGYLLDREVPISILDTEAEGMGAIRAAEHIVDGDFSLVIMVAFGHQPSASTQTMVGASALIDEIKLRSPNVPILLVGGHVSALPTETLEKTQADYVCQGEGTITSYELWSYHIGQMPLNEVRGLVYVDSQRCEIVYNEKAPISEDLDKDLHGNVWHMLPMENYRAHNWQCFGDLDSRQPYASIYTTLGCPFKCVFCCINAPFDTNRYRTRSPDSVIAEVEHLYTNYGIKTFKIIDEMFVLKTRHYTAICKGLAALPFADELNIWAYARVDTVRDNQLPLLRKAGIRWLALGIESGSEVVRDGADKSFSQDDIRSIVRSIQNADINVMGNFIFGLPDDDSTAMQQTLDLAIELQCEFINFYSAMAYPGSPLYVQAKRQGWTLPETWSGFSQHSYDCLPLPTNHISATDVLAFRDDAFHAYFENEEYLTFIKRKFGSETSEHIEEMAKTRLSRKLIDDRKSRISTKDIS</sequence>
<dbReference type="InterPro" id="IPR058240">
    <property type="entry name" value="rSAM_sf"/>
</dbReference>
<dbReference type="PANTHER" id="PTHR43409">
    <property type="entry name" value="ANAEROBIC MAGNESIUM-PROTOPORPHYRIN IX MONOMETHYL ESTER CYCLASE-RELATED"/>
    <property type="match status" value="1"/>
</dbReference>
<feature type="domain" description="Radical SAM core" evidence="7">
    <location>
        <begin position="212"/>
        <end position="444"/>
    </location>
</feature>
<dbReference type="Proteomes" id="UP000294656">
    <property type="component" value="Unassembled WGS sequence"/>
</dbReference>
<organism evidence="8 9">
    <name type="scientific">Marinomonas balearica</name>
    <dbReference type="NCBI Taxonomy" id="491947"/>
    <lineage>
        <taxon>Bacteria</taxon>
        <taxon>Pseudomonadati</taxon>
        <taxon>Pseudomonadota</taxon>
        <taxon>Gammaproteobacteria</taxon>
        <taxon>Oceanospirillales</taxon>
        <taxon>Oceanospirillaceae</taxon>
        <taxon>Marinomonas</taxon>
    </lineage>
</organism>
<name>A0A4R6M4L1_9GAMM</name>
<gene>
    <name evidence="8" type="ORF">DFP79_2823</name>
</gene>
<dbReference type="PROSITE" id="PS51918">
    <property type="entry name" value="RADICAL_SAM"/>
    <property type="match status" value="1"/>
</dbReference>
<dbReference type="PANTHER" id="PTHR43409:SF16">
    <property type="entry name" value="SLR0320 PROTEIN"/>
    <property type="match status" value="1"/>
</dbReference>
<dbReference type="InterPro" id="IPR006638">
    <property type="entry name" value="Elp3/MiaA/NifB-like_rSAM"/>
</dbReference>
<dbReference type="InterPro" id="IPR051198">
    <property type="entry name" value="BchE-like"/>
</dbReference>
<feature type="domain" description="B12-binding" evidence="6">
    <location>
        <begin position="3"/>
        <end position="156"/>
    </location>
</feature>
<keyword evidence="5" id="KW-0411">Iron-sulfur</keyword>
<dbReference type="AlphaFoldDB" id="A0A4R6M4L1"/>
<dbReference type="GO" id="GO:0005829">
    <property type="term" value="C:cytosol"/>
    <property type="evidence" value="ECO:0007669"/>
    <property type="project" value="TreeGrafter"/>
</dbReference>
<dbReference type="GO" id="GO:0046872">
    <property type="term" value="F:metal ion binding"/>
    <property type="evidence" value="ECO:0007669"/>
    <property type="project" value="UniProtKB-KW"/>
</dbReference>
<protein>
    <submittedName>
        <fullName evidence="8">Radical SAM superfamily enzyme YgiQ (UPF0313 family)</fullName>
    </submittedName>
</protein>
<evidence type="ECO:0000256" key="5">
    <source>
        <dbReference type="ARBA" id="ARBA00023014"/>
    </source>
</evidence>
<keyword evidence="2" id="KW-0949">S-adenosyl-L-methionine</keyword>
<evidence type="ECO:0000259" key="6">
    <source>
        <dbReference type="PROSITE" id="PS51332"/>
    </source>
</evidence>
<evidence type="ECO:0000313" key="8">
    <source>
        <dbReference type="EMBL" id="TDO96251.1"/>
    </source>
</evidence>
<dbReference type="EMBL" id="SNXC01000014">
    <property type="protein sequence ID" value="TDO96251.1"/>
    <property type="molecule type" value="Genomic_DNA"/>
</dbReference>
<dbReference type="SMART" id="SM00729">
    <property type="entry name" value="Elp3"/>
    <property type="match status" value="1"/>
</dbReference>
<dbReference type="SFLD" id="SFLDG01082">
    <property type="entry name" value="B12-binding_domain_containing"/>
    <property type="match status" value="1"/>
</dbReference>
<evidence type="ECO:0000313" key="9">
    <source>
        <dbReference type="Proteomes" id="UP000294656"/>
    </source>
</evidence>
<dbReference type="InterPro" id="IPR034466">
    <property type="entry name" value="Methyltransferase_Class_B"/>
</dbReference>
<evidence type="ECO:0000256" key="2">
    <source>
        <dbReference type="ARBA" id="ARBA00022691"/>
    </source>
</evidence>
<reference evidence="8 9" key="1">
    <citation type="submission" date="2019-03" db="EMBL/GenBank/DDBJ databases">
        <title>Genomic Encyclopedia of Type Strains, Phase III (KMG-III): the genomes of soil and plant-associated and newly described type strains.</title>
        <authorList>
            <person name="Whitman W."/>
        </authorList>
    </citation>
    <scope>NUCLEOTIDE SEQUENCE [LARGE SCALE GENOMIC DNA]</scope>
    <source>
        <strain evidence="8 9">CECT 7378</strain>
    </source>
</reference>